<comment type="caution">
    <text evidence="1">The sequence shown here is derived from an EMBL/GenBank/DDBJ whole genome shotgun (WGS) entry which is preliminary data.</text>
</comment>
<evidence type="ECO:0000313" key="1">
    <source>
        <dbReference type="EMBL" id="KAI3780186.1"/>
    </source>
</evidence>
<dbReference type="Proteomes" id="UP001055811">
    <property type="component" value="Linkage Group LG02"/>
</dbReference>
<reference evidence="2" key="1">
    <citation type="journal article" date="2022" name="Mol. Ecol. Resour.">
        <title>The genomes of chicory, endive, great burdock and yacon provide insights into Asteraceae palaeo-polyploidization history and plant inulin production.</title>
        <authorList>
            <person name="Fan W."/>
            <person name="Wang S."/>
            <person name="Wang H."/>
            <person name="Wang A."/>
            <person name="Jiang F."/>
            <person name="Liu H."/>
            <person name="Zhao H."/>
            <person name="Xu D."/>
            <person name="Zhang Y."/>
        </authorList>
    </citation>
    <scope>NUCLEOTIDE SEQUENCE [LARGE SCALE GENOMIC DNA]</scope>
    <source>
        <strain evidence="2">cv. Punajuju</strain>
    </source>
</reference>
<dbReference type="EMBL" id="CM042010">
    <property type="protein sequence ID" value="KAI3780186.1"/>
    <property type="molecule type" value="Genomic_DNA"/>
</dbReference>
<reference evidence="1 2" key="2">
    <citation type="journal article" date="2022" name="Mol. Ecol. Resour.">
        <title>The genomes of chicory, endive, great burdock and yacon provide insights into Asteraceae paleo-polyploidization history and plant inulin production.</title>
        <authorList>
            <person name="Fan W."/>
            <person name="Wang S."/>
            <person name="Wang H."/>
            <person name="Wang A."/>
            <person name="Jiang F."/>
            <person name="Liu H."/>
            <person name="Zhao H."/>
            <person name="Xu D."/>
            <person name="Zhang Y."/>
        </authorList>
    </citation>
    <scope>NUCLEOTIDE SEQUENCE [LARGE SCALE GENOMIC DNA]</scope>
    <source>
        <strain evidence="2">cv. Punajuju</strain>
        <tissue evidence="1">Leaves</tissue>
    </source>
</reference>
<organism evidence="1 2">
    <name type="scientific">Cichorium intybus</name>
    <name type="common">Chicory</name>
    <dbReference type="NCBI Taxonomy" id="13427"/>
    <lineage>
        <taxon>Eukaryota</taxon>
        <taxon>Viridiplantae</taxon>
        <taxon>Streptophyta</taxon>
        <taxon>Embryophyta</taxon>
        <taxon>Tracheophyta</taxon>
        <taxon>Spermatophyta</taxon>
        <taxon>Magnoliopsida</taxon>
        <taxon>eudicotyledons</taxon>
        <taxon>Gunneridae</taxon>
        <taxon>Pentapetalae</taxon>
        <taxon>asterids</taxon>
        <taxon>campanulids</taxon>
        <taxon>Asterales</taxon>
        <taxon>Asteraceae</taxon>
        <taxon>Cichorioideae</taxon>
        <taxon>Cichorieae</taxon>
        <taxon>Cichoriinae</taxon>
        <taxon>Cichorium</taxon>
    </lineage>
</organism>
<accession>A0ACB9GAE0</accession>
<protein>
    <submittedName>
        <fullName evidence="1">Uncharacterized protein</fullName>
    </submittedName>
</protein>
<evidence type="ECO:0000313" key="2">
    <source>
        <dbReference type="Proteomes" id="UP001055811"/>
    </source>
</evidence>
<keyword evidence="2" id="KW-1185">Reference proteome</keyword>
<gene>
    <name evidence="1" type="ORF">L2E82_10157</name>
</gene>
<name>A0ACB9GAE0_CICIN</name>
<proteinExistence type="predicted"/>
<sequence>MAAGTPTFNGNRVLAAATGSPTSSMFQAMCIVQLIGSLSLLNNLSQSDSEFFIAHCFCGGWRLGYDSILS</sequence>